<dbReference type="EMBL" id="CR936257">
    <property type="protein sequence ID" value="CAI48587.1"/>
    <property type="molecule type" value="Genomic_DNA"/>
</dbReference>
<proteinExistence type="predicted"/>
<dbReference type="AlphaFoldDB" id="A0A1U7EUF3"/>
<evidence type="ECO:0000313" key="4">
    <source>
        <dbReference type="Proteomes" id="UP000002698"/>
    </source>
</evidence>
<feature type="transmembrane region" description="Helical" evidence="1">
    <location>
        <begin position="41"/>
        <end position="62"/>
    </location>
</feature>
<reference evidence="3 4" key="1">
    <citation type="journal article" date="2005" name="Genome Res.">
        <title>Living with two extremes: conclusions from the genome sequence of Natronomonas pharaonis.</title>
        <authorList>
            <person name="Falb M."/>
            <person name="Pfeiffer F."/>
            <person name="Palm P."/>
            <person name="Rodewald K."/>
            <person name="Hickmann V."/>
            <person name="Tittor J."/>
            <person name="Oesterhelt D."/>
        </authorList>
    </citation>
    <scope>NUCLEOTIDE SEQUENCE [LARGE SCALE GENOMIC DNA]</scope>
    <source>
        <strain evidence="4">ATCC 35678 / DSM 2160 / CIP 103997 / JCM 8858 / NBRC 14720 / NCIMB 2260 / Gabara</strain>
    </source>
</reference>
<dbReference type="EnsemblBacteria" id="CAI48587">
    <property type="protein sequence ID" value="CAI48587"/>
    <property type="gene ID" value="NP_0992A"/>
</dbReference>
<evidence type="ECO:0000256" key="1">
    <source>
        <dbReference type="SAM" id="Phobius"/>
    </source>
</evidence>
<protein>
    <submittedName>
        <fullName evidence="3">DUF2157 domain protein</fullName>
    </submittedName>
</protein>
<feature type="transmembrane region" description="Helical" evidence="1">
    <location>
        <begin position="228"/>
        <end position="246"/>
    </location>
</feature>
<feature type="transmembrane region" description="Helical" evidence="1">
    <location>
        <begin position="310"/>
        <end position="331"/>
    </location>
</feature>
<dbReference type="HOGENOM" id="CLU_755706_0_0_2"/>
<feature type="transmembrane region" description="Helical" evidence="1">
    <location>
        <begin position="152"/>
        <end position="167"/>
    </location>
</feature>
<keyword evidence="1" id="KW-0472">Membrane</keyword>
<keyword evidence="1" id="KW-0812">Transmembrane</keyword>
<dbReference type="GeneID" id="3701023"/>
<dbReference type="Pfam" id="PF09925">
    <property type="entry name" value="DUF2157"/>
    <property type="match status" value="1"/>
</dbReference>
<sequence>MDPDRLADEVDQWVRDGIITESQAEAILQRYDTEATGRSRVVVALSVVGAALVFVGVALFFATRWAGLPTLLRGAVLVAAPSLAYAGGVVGYRRGTPRVGLALCLLGATLVGPSLFLLGDLFSVTFAEQWLLFAWSLAAVSTGHLLVSRVGVGLGLALVTALVAVLADPGDPLPPVAFFGIAVFGLASINDGRIARTYRLVGVVVTLAGLLGLTTLDGRFDRFDVGPTVFLFVTAAAALTSADWLLHIDATRDFEWATGAFLAVVAATALAVAAPGWIPSILAFAGIHAAMLAAVLATGYLGYRTGSRTLVDIATVAALVQTLSAVASTVVDSLSGAVALVAAGVVLLAAGVAIERGRRSVLSRLG</sequence>
<feature type="transmembrane region" description="Helical" evidence="1">
    <location>
        <begin position="173"/>
        <end position="190"/>
    </location>
</feature>
<feature type="transmembrane region" description="Helical" evidence="1">
    <location>
        <begin position="99"/>
        <end position="118"/>
    </location>
</feature>
<evidence type="ECO:0000313" key="3">
    <source>
        <dbReference type="EMBL" id="CAI48587.1"/>
    </source>
</evidence>
<feature type="transmembrane region" description="Helical" evidence="1">
    <location>
        <begin position="197"/>
        <end position="216"/>
    </location>
</feature>
<feature type="transmembrane region" description="Helical" evidence="1">
    <location>
        <begin position="130"/>
        <end position="147"/>
    </location>
</feature>
<dbReference type="STRING" id="348780.NP_0992A"/>
<accession>A0A1U7EUF3</accession>
<keyword evidence="4" id="KW-1185">Reference proteome</keyword>
<feature type="transmembrane region" description="Helical" evidence="1">
    <location>
        <begin position="258"/>
        <end position="278"/>
    </location>
</feature>
<evidence type="ECO:0000259" key="2">
    <source>
        <dbReference type="Pfam" id="PF09925"/>
    </source>
</evidence>
<dbReference type="OrthoDB" id="137285at2157"/>
<gene>
    <name evidence="3" type="ordered locus">NP_0992A</name>
</gene>
<dbReference type="InterPro" id="IPR018677">
    <property type="entry name" value="DUF2157"/>
</dbReference>
<name>A0A1U7EUF3_NATPD</name>
<feature type="domain" description="DUF2157" evidence="2">
    <location>
        <begin position="11"/>
        <end position="149"/>
    </location>
</feature>
<feature type="transmembrane region" description="Helical" evidence="1">
    <location>
        <begin position="284"/>
        <end position="303"/>
    </location>
</feature>
<dbReference type="RefSeq" id="WP_011322222.1">
    <property type="nucleotide sequence ID" value="NC_007426.1"/>
</dbReference>
<dbReference type="Proteomes" id="UP000002698">
    <property type="component" value="Chromosome"/>
</dbReference>
<dbReference type="KEGG" id="nph:NP_0992A"/>
<dbReference type="eggNOG" id="arCOG14716">
    <property type="taxonomic scope" value="Archaea"/>
</dbReference>
<feature type="transmembrane region" description="Helical" evidence="1">
    <location>
        <begin position="74"/>
        <end position="92"/>
    </location>
</feature>
<feature type="transmembrane region" description="Helical" evidence="1">
    <location>
        <begin position="337"/>
        <end position="354"/>
    </location>
</feature>
<organism evidence="3 4">
    <name type="scientific">Natronomonas pharaonis (strain ATCC 35678 / DSM 2160 / CIP 103997 / JCM 8858 / NBRC 14720 / NCIMB 2260 / Gabara)</name>
    <name type="common">Halobacterium pharaonis</name>
    <dbReference type="NCBI Taxonomy" id="348780"/>
    <lineage>
        <taxon>Archaea</taxon>
        <taxon>Methanobacteriati</taxon>
        <taxon>Methanobacteriota</taxon>
        <taxon>Stenosarchaea group</taxon>
        <taxon>Halobacteria</taxon>
        <taxon>Halobacteriales</taxon>
        <taxon>Natronomonadaceae</taxon>
        <taxon>Natronomonas</taxon>
    </lineage>
</organism>
<keyword evidence="1" id="KW-1133">Transmembrane helix</keyword>